<sequence length="498" mass="57747">MKTPQKDLENFTRDHIMKSSFMNPWTLPKTMIFFITLISLPYVFYSLMLLYSSNITPNHQHLLHTFHRSQHIIVSPSKNSSTPEKTSLKHIVFGIGASASTWEHRKNYLKIWWRRNEMRGYVWLDKPVKNSSDDKYLPPIKISSDTSKYQYKHAIGTRDAIRIARIVSETFRLRMKDVRWFVMGDDDTVFIPDNLVTVLSKYDHNQFYYIGYPSESHLQNLAFYYNMAFGGGGFAISYALAKALEKTLDDCLHKYPTLYGSDERIHACVTELGVPLTKEPGFHQFDVYGNLFGLLSAHPVAPLVSLHHLDVIEPIFPNMDRVKAVQRLLVPMKIDSAALIQQSICYDKTRSWTISVSWGYAVQIYRGIVAAKEMGVPSRTFIDWNFGDEDVYFSLNSRPIGNDPCHKPFLYYLSNALYNVKLNQTASEYVQHRLPNRECWWKISDPSRIDRIEVYKRRDPLLWEKSPRRNCCRVSPTKKKGTMVIDVGECREGEIIGL</sequence>
<organism evidence="1 2">
    <name type="scientific">Melia azedarach</name>
    <name type="common">Chinaberry tree</name>
    <dbReference type="NCBI Taxonomy" id="155640"/>
    <lineage>
        <taxon>Eukaryota</taxon>
        <taxon>Viridiplantae</taxon>
        <taxon>Streptophyta</taxon>
        <taxon>Embryophyta</taxon>
        <taxon>Tracheophyta</taxon>
        <taxon>Spermatophyta</taxon>
        <taxon>Magnoliopsida</taxon>
        <taxon>eudicotyledons</taxon>
        <taxon>Gunneridae</taxon>
        <taxon>Pentapetalae</taxon>
        <taxon>rosids</taxon>
        <taxon>malvids</taxon>
        <taxon>Sapindales</taxon>
        <taxon>Meliaceae</taxon>
        <taxon>Melia</taxon>
    </lineage>
</organism>
<reference evidence="1 2" key="1">
    <citation type="journal article" date="2023" name="Science">
        <title>Complex scaffold remodeling in plant triterpene biosynthesis.</title>
        <authorList>
            <person name="De La Pena R."/>
            <person name="Hodgson H."/>
            <person name="Liu J.C."/>
            <person name="Stephenson M.J."/>
            <person name="Martin A.C."/>
            <person name="Owen C."/>
            <person name="Harkess A."/>
            <person name="Leebens-Mack J."/>
            <person name="Jimenez L.E."/>
            <person name="Osbourn A."/>
            <person name="Sattely E.S."/>
        </authorList>
    </citation>
    <scope>NUCLEOTIDE SEQUENCE [LARGE SCALE GENOMIC DNA]</scope>
    <source>
        <strain evidence="2">cv. JPN11</strain>
        <tissue evidence="1">Leaf</tissue>
    </source>
</reference>
<dbReference type="Proteomes" id="UP001164539">
    <property type="component" value="Chromosome 1"/>
</dbReference>
<accession>A0ACC1Z061</accession>
<dbReference type="EMBL" id="CM051394">
    <property type="protein sequence ID" value="KAJ4728235.1"/>
    <property type="molecule type" value="Genomic_DNA"/>
</dbReference>
<keyword evidence="2" id="KW-1185">Reference proteome</keyword>
<evidence type="ECO:0000313" key="1">
    <source>
        <dbReference type="EMBL" id="KAJ4728235.1"/>
    </source>
</evidence>
<gene>
    <name evidence="1" type="ORF">OWV82_001206</name>
</gene>
<proteinExistence type="predicted"/>
<evidence type="ECO:0000313" key="2">
    <source>
        <dbReference type="Proteomes" id="UP001164539"/>
    </source>
</evidence>
<comment type="caution">
    <text evidence="1">The sequence shown here is derived from an EMBL/GenBank/DDBJ whole genome shotgun (WGS) entry which is preliminary data.</text>
</comment>
<protein>
    <submittedName>
        <fullName evidence="1">Beta-1,3-N-acetylglucosaminyltransferase lunatic fringe</fullName>
    </submittedName>
</protein>
<name>A0ACC1Z061_MELAZ</name>